<keyword evidence="3 11" id="KW-0813">Transport</keyword>
<protein>
    <recommendedName>
        <fullName evidence="11 12">ATP synthase subunit a</fullName>
    </recommendedName>
    <alternativeName>
        <fullName evidence="11">ATP synthase F0 sector subunit a</fullName>
    </alternativeName>
    <alternativeName>
        <fullName evidence="11">F-ATPase subunit 6</fullName>
    </alternativeName>
</protein>
<feature type="transmembrane region" description="Helical" evidence="11">
    <location>
        <begin position="211"/>
        <end position="229"/>
    </location>
</feature>
<organism evidence="13 14">
    <name type="scientific">Amphibacillus marinus</name>
    <dbReference type="NCBI Taxonomy" id="872970"/>
    <lineage>
        <taxon>Bacteria</taxon>
        <taxon>Bacillati</taxon>
        <taxon>Bacillota</taxon>
        <taxon>Bacilli</taxon>
        <taxon>Bacillales</taxon>
        <taxon>Bacillaceae</taxon>
        <taxon>Amphibacillus</taxon>
    </lineage>
</organism>
<dbReference type="Pfam" id="PF00119">
    <property type="entry name" value="ATP-synt_A"/>
    <property type="match status" value="1"/>
</dbReference>
<reference evidence="13 14" key="1">
    <citation type="submission" date="2016-10" db="EMBL/GenBank/DDBJ databases">
        <authorList>
            <person name="de Groot N.N."/>
        </authorList>
    </citation>
    <scope>NUCLEOTIDE SEQUENCE [LARGE SCALE GENOMIC DNA]</scope>
    <source>
        <strain evidence="13 14">CGMCC 1.10434</strain>
    </source>
</reference>
<dbReference type="InterPro" id="IPR023011">
    <property type="entry name" value="ATP_synth_F0_asu_AS"/>
</dbReference>
<evidence type="ECO:0000256" key="12">
    <source>
        <dbReference type="RuleBase" id="RU000483"/>
    </source>
</evidence>
<evidence type="ECO:0000256" key="6">
    <source>
        <dbReference type="ARBA" id="ARBA00022781"/>
    </source>
</evidence>
<gene>
    <name evidence="11" type="primary">atpB</name>
    <name evidence="13" type="ORF">SAMN04488134_10588</name>
</gene>
<feature type="transmembrane region" description="Helical" evidence="11">
    <location>
        <begin position="79"/>
        <end position="105"/>
    </location>
</feature>
<keyword evidence="14" id="KW-1185">Reference proteome</keyword>
<keyword evidence="8 11" id="KW-0406">Ion transport</keyword>
<evidence type="ECO:0000256" key="7">
    <source>
        <dbReference type="ARBA" id="ARBA00022989"/>
    </source>
</evidence>
<evidence type="ECO:0000256" key="2">
    <source>
        <dbReference type="ARBA" id="ARBA00006810"/>
    </source>
</evidence>
<keyword evidence="9 11" id="KW-0472">Membrane</keyword>
<evidence type="ECO:0000256" key="10">
    <source>
        <dbReference type="ARBA" id="ARBA00023310"/>
    </source>
</evidence>
<dbReference type="AlphaFoldDB" id="A0A1H8N1W0"/>
<dbReference type="PROSITE" id="PS00449">
    <property type="entry name" value="ATPASE_A"/>
    <property type="match status" value="1"/>
</dbReference>
<dbReference type="InterPro" id="IPR035908">
    <property type="entry name" value="F0_ATP_A_sf"/>
</dbReference>
<dbReference type="SUPFAM" id="SSF81336">
    <property type="entry name" value="F1F0 ATP synthase subunit A"/>
    <property type="match status" value="1"/>
</dbReference>
<accession>A0A1H8N1W0</accession>
<dbReference type="PANTHER" id="PTHR42823:SF3">
    <property type="entry name" value="ATP SYNTHASE SUBUNIT A, CHLOROPLASTIC"/>
    <property type="match status" value="1"/>
</dbReference>
<dbReference type="NCBIfam" id="TIGR01131">
    <property type="entry name" value="ATP_synt_6_or_A"/>
    <property type="match status" value="1"/>
</dbReference>
<evidence type="ECO:0000313" key="13">
    <source>
        <dbReference type="EMBL" id="SEO23499.1"/>
    </source>
</evidence>
<feature type="transmembrane region" description="Helical" evidence="11">
    <location>
        <begin position="117"/>
        <end position="136"/>
    </location>
</feature>
<comment type="subcellular location">
    <subcellularLocation>
        <location evidence="11 12">Cell membrane</location>
        <topology evidence="11 12">Multi-pass membrane protein</topology>
    </subcellularLocation>
    <subcellularLocation>
        <location evidence="1">Membrane</location>
        <topology evidence="1">Multi-pass membrane protein</topology>
    </subcellularLocation>
</comment>
<dbReference type="GO" id="GO:0042777">
    <property type="term" value="P:proton motive force-driven plasma membrane ATP synthesis"/>
    <property type="evidence" value="ECO:0007669"/>
    <property type="project" value="TreeGrafter"/>
</dbReference>
<feature type="transmembrane region" description="Helical" evidence="11">
    <location>
        <begin position="20"/>
        <end position="41"/>
    </location>
</feature>
<dbReference type="Gene3D" id="1.20.120.220">
    <property type="entry name" value="ATP synthase, F0 complex, subunit A"/>
    <property type="match status" value="1"/>
</dbReference>
<dbReference type="CDD" id="cd00310">
    <property type="entry name" value="ATP-synt_Fo_a_6"/>
    <property type="match status" value="1"/>
</dbReference>
<dbReference type="EMBL" id="FODJ01000005">
    <property type="protein sequence ID" value="SEO23499.1"/>
    <property type="molecule type" value="Genomic_DNA"/>
</dbReference>
<keyword evidence="10 11" id="KW-0066">ATP synthesis</keyword>
<keyword evidence="5 11" id="KW-0812">Transmembrane</keyword>
<dbReference type="NCBIfam" id="NF004479">
    <property type="entry name" value="PRK05815.1-4"/>
    <property type="match status" value="1"/>
</dbReference>
<keyword evidence="4 11" id="KW-0138">CF(0)</keyword>
<dbReference type="RefSeq" id="WP_091496901.1">
    <property type="nucleotide sequence ID" value="NZ_FODJ01000005.1"/>
</dbReference>
<comment type="similarity">
    <text evidence="2 11 12">Belongs to the ATPase A chain family.</text>
</comment>
<evidence type="ECO:0000256" key="1">
    <source>
        <dbReference type="ARBA" id="ARBA00004141"/>
    </source>
</evidence>
<feature type="transmembrane region" description="Helical" evidence="11">
    <location>
        <begin position="183"/>
        <end position="205"/>
    </location>
</feature>
<dbReference type="GO" id="GO:0046933">
    <property type="term" value="F:proton-transporting ATP synthase activity, rotational mechanism"/>
    <property type="evidence" value="ECO:0007669"/>
    <property type="project" value="UniProtKB-UniRule"/>
</dbReference>
<dbReference type="PRINTS" id="PR00123">
    <property type="entry name" value="ATPASEA"/>
</dbReference>
<dbReference type="GO" id="GO:0045259">
    <property type="term" value="C:proton-transporting ATP synthase complex"/>
    <property type="evidence" value="ECO:0007669"/>
    <property type="project" value="UniProtKB-KW"/>
</dbReference>
<comment type="function">
    <text evidence="11 12">Key component of the proton channel; it plays a direct role in the translocation of protons across the membrane.</text>
</comment>
<name>A0A1H8N1W0_9BACI</name>
<evidence type="ECO:0000256" key="9">
    <source>
        <dbReference type="ARBA" id="ARBA00023136"/>
    </source>
</evidence>
<proteinExistence type="inferred from homology"/>
<keyword evidence="7 11" id="KW-1133">Transmembrane helix</keyword>
<evidence type="ECO:0000256" key="11">
    <source>
        <dbReference type="HAMAP-Rule" id="MF_01393"/>
    </source>
</evidence>
<dbReference type="STRING" id="872970.SAMN04488134_10588"/>
<evidence type="ECO:0000256" key="5">
    <source>
        <dbReference type="ARBA" id="ARBA00022692"/>
    </source>
</evidence>
<keyword evidence="11" id="KW-1003">Cell membrane</keyword>
<dbReference type="InterPro" id="IPR000568">
    <property type="entry name" value="ATP_synth_F0_asu"/>
</dbReference>
<evidence type="ECO:0000256" key="4">
    <source>
        <dbReference type="ARBA" id="ARBA00022547"/>
    </source>
</evidence>
<sequence length="237" mass="26454">MDHGAPIIENLWGIPWLSVNLSTVAMVIISCAVTFILAVLATRNLERKPAGVQNFMEYLVDFVKRIINDSMDWRTGKKFLPLALTLITFIFVSNILGLITIGIYNGDVWWKSPTADAGVTLSLAAFVIILSNYYGVKMRSTKKYAKNFIKPVVIMLPFKLIEEFTNTMTLGFRLYGNIFAGEILLGLLANMASVTVIGALIPMILWQGFSLFVGAIQAFIFTTLSMVYMSHKVLEDH</sequence>
<dbReference type="InterPro" id="IPR045082">
    <property type="entry name" value="ATP_syn_F0_a_bact/chloroplast"/>
</dbReference>
<dbReference type="OrthoDB" id="9789241at2"/>
<evidence type="ECO:0000256" key="3">
    <source>
        <dbReference type="ARBA" id="ARBA00022448"/>
    </source>
</evidence>
<dbReference type="PANTHER" id="PTHR42823">
    <property type="entry name" value="ATP SYNTHASE SUBUNIT A, CHLOROPLASTIC"/>
    <property type="match status" value="1"/>
</dbReference>
<keyword evidence="6 11" id="KW-0375">Hydrogen ion transport</keyword>
<evidence type="ECO:0000313" key="14">
    <source>
        <dbReference type="Proteomes" id="UP000199300"/>
    </source>
</evidence>
<evidence type="ECO:0000256" key="8">
    <source>
        <dbReference type="ARBA" id="ARBA00023065"/>
    </source>
</evidence>
<dbReference type="GO" id="GO:0005886">
    <property type="term" value="C:plasma membrane"/>
    <property type="evidence" value="ECO:0007669"/>
    <property type="project" value="UniProtKB-SubCell"/>
</dbReference>
<dbReference type="Proteomes" id="UP000199300">
    <property type="component" value="Unassembled WGS sequence"/>
</dbReference>
<dbReference type="HAMAP" id="MF_01393">
    <property type="entry name" value="ATP_synth_a_bact"/>
    <property type="match status" value="1"/>
</dbReference>